<keyword evidence="5 11" id="KW-0012">Acyltransferase</keyword>
<dbReference type="InterPro" id="IPR052351">
    <property type="entry name" value="Ornithine_N-alpha-AT"/>
</dbReference>
<comment type="function">
    <text evidence="9">Catalyzes the first step in the biosynthesis of ornithine lipids, which are phosphorus-free membrane lipids. Catalyzes the 3-hydroxyacyl-acyl carrier protein-dependent acylation of ornithine to form lyso-ornithine lipid (LOL).</text>
</comment>
<gene>
    <name evidence="11" type="ORF">NOI20_03090</name>
</gene>
<evidence type="ECO:0000256" key="5">
    <source>
        <dbReference type="ARBA" id="ARBA00023315"/>
    </source>
</evidence>
<dbReference type="PANTHER" id="PTHR37323">
    <property type="entry name" value="GCN5-RELATED N-ACETYLTRANSFERASE"/>
    <property type="match status" value="1"/>
</dbReference>
<evidence type="ECO:0000256" key="3">
    <source>
        <dbReference type="ARBA" id="ARBA00022679"/>
    </source>
</evidence>
<dbReference type="RefSeq" id="WP_317624689.1">
    <property type="nucleotide sequence ID" value="NZ_JANFFA010000001.1"/>
</dbReference>
<evidence type="ECO:0000256" key="7">
    <source>
        <dbReference type="ARBA" id="ARBA00039058"/>
    </source>
</evidence>
<dbReference type="EMBL" id="JANFFA010000001">
    <property type="protein sequence ID" value="MDQ2093087.1"/>
    <property type="molecule type" value="Genomic_DNA"/>
</dbReference>
<dbReference type="Gene3D" id="3.40.630.30">
    <property type="match status" value="1"/>
</dbReference>
<evidence type="ECO:0000256" key="6">
    <source>
        <dbReference type="ARBA" id="ARBA00038095"/>
    </source>
</evidence>
<evidence type="ECO:0000313" key="12">
    <source>
        <dbReference type="Proteomes" id="UP001227162"/>
    </source>
</evidence>
<dbReference type="Proteomes" id="UP001227162">
    <property type="component" value="Unassembled WGS sequence"/>
</dbReference>
<dbReference type="EC" id="2.3.2.30" evidence="7"/>
<reference evidence="11" key="1">
    <citation type="submission" date="2022-07" db="EMBL/GenBank/DDBJ databases">
        <authorList>
            <person name="Otstavnykh N."/>
            <person name="Isaeva M."/>
            <person name="Bystritskaya E."/>
        </authorList>
    </citation>
    <scope>NUCLEOTIDE SEQUENCE</scope>
    <source>
        <strain evidence="11">10Alg 79</strain>
    </source>
</reference>
<evidence type="ECO:0000256" key="4">
    <source>
        <dbReference type="ARBA" id="ARBA00023098"/>
    </source>
</evidence>
<dbReference type="AlphaFoldDB" id="A0AAJ1UBX4"/>
<protein>
    <recommendedName>
        <fullName evidence="8">L-ornithine N(alpha)-acyltransferase</fullName>
        <ecNumber evidence="7">2.3.2.30</ecNumber>
    </recommendedName>
</protein>
<proteinExistence type="inferred from homology"/>
<comment type="pathway">
    <text evidence="1">Lipid metabolism.</text>
</comment>
<evidence type="ECO:0000256" key="10">
    <source>
        <dbReference type="ARBA" id="ARBA00047785"/>
    </source>
</evidence>
<dbReference type="Pfam" id="PF13444">
    <property type="entry name" value="Acetyltransf_5"/>
    <property type="match status" value="1"/>
</dbReference>
<dbReference type="InterPro" id="IPR016181">
    <property type="entry name" value="Acyl_CoA_acyltransferase"/>
</dbReference>
<accession>A0AAJ1UBX4</accession>
<comment type="similarity">
    <text evidence="6">Belongs to the acetyltransferase family. OlsB subfamily.</text>
</comment>
<keyword evidence="4" id="KW-0443">Lipid metabolism</keyword>
<reference evidence="11" key="2">
    <citation type="submission" date="2023-04" db="EMBL/GenBank/DDBJ databases">
        <title>'Rhodoalgimonas zhirmunskyi' gen. nov., isolated from a red alga.</title>
        <authorList>
            <person name="Nedashkovskaya O.I."/>
            <person name="Otstavnykh N.Y."/>
            <person name="Bystritskaya E.P."/>
            <person name="Balabanova L.A."/>
            <person name="Isaeva M.P."/>
        </authorList>
    </citation>
    <scope>NUCLEOTIDE SEQUENCE</scope>
    <source>
        <strain evidence="11">10Alg 79</strain>
    </source>
</reference>
<dbReference type="PANTHER" id="PTHR37323:SF1">
    <property type="entry name" value="L-ORNITHINE N(ALPHA)-ACYLTRANSFERASE"/>
    <property type="match status" value="1"/>
</dbReference>
<comment type="catalytic activity">
    <reaction evidence="10">
        <text>a (3R)-hydroxyacyl-[ACP] + L-ornithine = a lyso-ornithine lipid + holo-[ACP] + H(+)</text>
        <dbReference type="Rhea" id="RHEA:20633"/>
        <dbReference type="Rhea" id="RHEA-COMP:9685"/>
        <dbReference type="Rhea" id="RHEA-COMP:9945"/>
        <dbReference type="ChEBI" id="CHEBI:15378"/>
        <dbReference type="ChEBI" id="CHEBI:46911"/>
        <dbReference type="ChEBI" id="CHEBI:64479"/>
        <dbReference type="ChEBI" id="CHEBI:78827"/>
        <dbReference type="ChEBI" id="CHEBI:138482"/>
        <dbReference type="EC" id="2.3.2.30"/>
    </reaction>
    <physiologicalReaction direction="left-to-right" evidence="10">
        <dbReference type="Rhea" id="RHEA:20634"/>
    </physiologicalReaction>
</comment>
<name>A0AAJ1UBX4_9RHOB</name>
<evidence type="ECO:0000256" key="2">
    <source>
        <dbReference type="ARBA" id="ARBA00022516"/>
    </source>
</evidence>
<evidence type="ECO:0000256" key="8">
    <source>
        <dbReference type="ARBA" id="ARBA00039866"/>
    </source>
</evidence>
<comment type="caution">
    <text evidence="11">The sequence shown here is derived from an EMBL/GenBank/DDBJ whole genome shotgun (WGS) entry which is preliminary data.</text>
</comment>
<evidence type="ECO:0000313" key="11">
    <source>
        <dbReference type="EMBL" id="MDQ2093087.1"/>
    </source>
</evidence>
<sequence length="248" mass="27826">MDRRNASLLIEKGRYRARLAQCAQDLARAQTLRHLAFHGREGRDADAFDVLSSHILVEDMCSGVLVGCCRFQPLDAGAISQSYAAQYYELSGLERFDGTLVELGRFCVAPGRGDPDILRLAWAMLTRYVDENDVKMLFGCASFSGTDATRYRDAFAMLRERHLAPDRWRPRVKAPQVVRFDAGPWAKVDTKRALLAMPPLLRSYLMMGGWVSDHAVVDRQMNTLHVFTGLEIAAIPPARKRLLRADAA</sequence>
<keyword evidence="12" id="KW-1185">Reference proteome</keyword>
<keyword evidence="3 11" id="KW-0808">Transferase</keyword>
<evidence type="ECO:0000256" key="9">
    <source>
        <dbReference type="ARBA" id="ARBA00045724"/>
    </source>
</evidence>
<dbReference type="GO" id="GO:0043810">
    <property type="term" value="F:ornithine-acyl [acyl carrier protein] N-acyltransferase activity"/>
    <property type="evidence" value="ECO:0007669"/>
    <property type="project" value="UniProtKB-EC"/>
</dbReference>
<keyword evidence="2" id="KW-0444">Lipid biosynthesis</keyword>
<dbReference type="SUPFAM" id="SSF55729">
    <property type="entry name" value="Acyl-CoA N-acyltransferases (Nat)"/>
    <property type="match status" value="1"/>
</dbReference>
<dbReference type="GO" id="GO:0006629">
    <property type="term" value="P:lipid metabolic process"/>
    <property type="evidence" value="ECO:0007669"/>
    <property type="project" value="UniProtKB-KW"/>
</dbReference>
<evidence type="ECO:0000256" key="1">
    <source>
        <dbReference type="ARBA" id="ARBA00005189"/>
    </source>
</evidence>
<organism evidence="11 12">
    <name type="scientific">Rhodalgimonas zhirmunskyi</name>
    <dbReference type="NCBI Taxonomy" id="2964767"/>
    <lineage>
        <taxon>Bacteria</taxon>
        <taxon>Pseudomonadati</taxon>
        <taxon>Pseudomonadota</taxon>
        <taxon>Alphaproteobacteria</taxon>
        <taxon>Rhodobacterales</taxon>
        <taxon>Roseobacteraceae</taxon>
        <taxon>Rhodalgimonas</taxon>
    </lineage>
</organism>